<evidence type="ECO:0000256" key="1">
    <source>
        <dbReference type="ARBA" id="ARBA00023015"/>
    </source>
</evidence>
<dbReference type="SUPFAM" id="SSF46689">
    <property type="entry name" value="Homeodomain-like"/>
    <property type="match status" value="2"/>
</dbReference>
<dbReference type="SMART" id="SM00342">
    <property type="entry name" value="HTH_ARAC"/>
    <property type="match status" value="1"/>
</dbReference>
<dbReference type="Proteomes" id="UP000219439">
    <property type="component" value="Unassembled WGS sequence"/>
</dbReference>
<dbReference type="EMBL" id="OBEL01000002">
    <property type="protein sequence ID" value="SNZ19161.1"/>
    <property type="molecule type" value="Genomic_DNA"/>
</dbReference>
<protein>
    <submittedName>
        <fullName evidence="5">Transcriptional regulator, AraC family</fullName>
    </submittedName>
</protein>
<feature type="domain" description="HTH araC/xylS-type" evidence="4">
    <location>
        <begin position="187"/>
        <end position="285"/>
    </location>
</feature>
<dbReference type="InterPro" id="IPR009057">
    <property type="entry name" value="Homeodomain-like_sf"/>
</dbReference>
<organism evidence="5 6">
    <name type="scientific">Cohaesibacter gelatinilyticus</name>
    <dbReference type="NCBI Taxonomy" id="372072"/>
    <lineage>
        <taxon>Bacteria</taxon>
        <taxon>Pseudomonadati</taxon>
        <taxon>Pseudomonadota</taxon>
        <taxon>Alphaproteobacteria</taxon>
        <taxon>Hyphomicrobiales</taxon>
        <taxon>Cohaesibacteraceae</taxon>
    </lineage>
</organism>
<dbReference type="PANTHER" id="PTHR43280:SF27">
    <property type="entry name" value="TRANSCRIPTIONAL REGULATOR MTLR"/>
    <property type="match status" value="1"/>
</dbReference>
<keyword evidence="3" id="KW-0804">Transcription</keyword>
<evidence type="ECO:0000256" key="2">
    <source>
        <dbReference type="ARBA" id="ARBA00023125"/>
    </source>
</evidence>
<dbReference type="AlphaFoldDB" id="A0A285PH05"/>
<dbReference type="PANTHER" id="PTHR43280">
    <property type="entry name" value="ARAC-FAMILY TRANSCRIPTIONAL REGULATOR"/>
    <property type="match status" value="1"/>
</dbReference>
<dbReference type="OrthoDB" id="9816011at2"/>
<dbReference type="Gene3D" id="2.60.120.10">
    <property type="entry name" value="Jelly Rolls"/>
    <property type="match status" value="1"/>
</dbReference>
<dbReference type="PROSITE" id="PS01124">
    <property type="entry name" value="HTH_ARAC_FAMILY_2"/>
    <property type="match status" value="1"/>
</dbReference>
<dbReference type="GO" id="GO:0043565">
    <property type="term" value="F:sequence-specific DNA binding"/>
    <property type="evidence" value="ECO:0007669"/>
    <property type="project" value="InterPro"/>
</dbReference>
<evidence type="ECO:0000259" key="4">
    <source>
        <dbReference type="PROSITE" id="PS01124"/>
    </source>
</evidence>
<sequence length="298" mass="34147">MSIIQPEFEYVDRATETIRYLEHGWPTDLCRWHSHAEYELHLIVETRGKAFVGDYIGEFKPGSLFMTGPNLPHNWITDEVANPDPVEIRDMLVQFSQESIDQLATAFPEFREMDAMFELAKSGIEFTDFNPTFARGHLERIRNTRGAERIVAFLRFLVRVNEHAEKKPLSVTGMIQSEGNSKQARIADVVDHITEHYAEELSVEIAANMAGMSPPAFSKNFQRITGNKFVEFVNRVRISQACSMLYSTDDQISTICFAVGFQNLANFNRHFLKMKGMTPKEFRETAMRELAPKQGEPE</sequence>
<dbReference type="InterPro" id="IPR018060">
    <property type="entry name" value="HTH_AraC"/>
</dbReference>
<dbReference type="PROSITE" id="PS00041">
    <property type="entry name" value="HTH_ARAC_FAMILY_1"/>
    <property type="match status" value="1"/>
</dbReference>
<evidence type="ECO:0000313" key="5">
    <source>
        <dbReference type="EMBL" id="SNZ19161.1"/>
    </source>
</evidence>
<dbReference type="GO" id="GO:0003700">
    <property type="term" value="F:DNA-binding transcription factor activity"/>
    <property type="evidence" value="ECO:0007669"/>
    <property type="project" value="InterPro"/>
</dbReference>
<dbReference type="CDD" id="cd06976">
    <property type="entry name" value="cupin_MtlR-like_N"/>
    <property type="match status" value="1"/>
</dbReference>
<gene>
    <name evidence="5" type="ORF">SAMN06265368_2241</name>
</gene>
<keyword evidence="2" id="KW-0238">DNA-binding</keyword>
<dbReference type="InterPro" id="IPR014710">
    <property type="entry name" value="RmlC-like_jellyroll"/>
</dbReference>
<dbReference type="Gene3D" id="1.10.10.60">
    <property type="entry name" value="Homeodomain-like"/>
    <property type="match status" value="2"/>
</dbReference>
<reference evidence="5 6" key="1">
    <citation type="submission" date="2017-09" db="EMBL/GenBank/DDBJ databases">
        <authorList>
            <person name="Ehlers B."/>
            <person name="Leendertz F.H."/>
        </authorList>
    </citation>
    <scope>NUCLEOTIDE SEQUENCE [LARGE SCALE GENOMIC DNA]</scope>
    <source>
        <strain evidence="5 6">DSM 18289</strain>
    </source>
</reference>
<evidence type="ECO:0000256" key="3">
    <source>
        <dbReference type="ARBA" id="ARBA00023163"/>
    </source>
</evidence>
<proteinExistence type="predicted"/>
<dbReference type="SUPFAM" id="SSF51182">
    <property type="entry name" value="RmlC-like cupins"/>
    <property type="match status" value="1"/>
</dbReference>
<dbReference type="Pfam" id="PF12833">
    <property type="entry name" value="HTH_18"/>
    <property type="match status" value="1"/>
</dbReference>
<accession>A0A285PH05</accession>
<evidence type="ECO:0000313" key="6">
    <source>
        <dbReference type="Proteomes" id="UP000219439"/>
    </source>
</evidence>
<keyword evidence="1" id="KW-0805">Transcription regulation</keyword>
<name>A0A285PH05_9HYPH</name>
<dbReference type="InterPro" id="IPR011051">
    <property type="entry name" value="RmlC_Cupin_sf"/>
</dbReference>
<dbReference type="InterPro" id="IPR018062">
    <property type="entry name" value="HTH_AraC-typ_CS"/>
</dbReference>
<keyword evidence="6" id="KW-1185">Reference proteome</keyword>
<dbReference type="RefSeq" id="WP_097153525.1">
    <property type="nucleotide sequence ID" value="NZ_OBEL01000002.1"/>
</dbReference>